<evidence type="ECO:0000313" key="4">
    <source>
        <dbReference type="Proteomes" id="UP000540568"/>
    </source>
</evidence>
<evidence type="ECO:0000313" key="3">
    <source>
        <dbReference type="EMBL" id="MBA8811562.1"/>
    </source>
</evidence>
<feature type="region of interest" description="Disordered" evidence="1">
    <location>
        <begin position="211"/>
        <end position="247"/>
    </location>
</feature>
<feature type="transmembrane region" description="Helical" evidence="2">
    <location>
        <begin position="184"/>
        <end position="203"/>
    </location>
</feature>
<dbReference type="Proteomes" id="UP000540568">
    <property type="component" value="Unassembled WGS sequence"/>
</dbReference>
<dbReference type="RefSeq" id="WP_182620662.1">
    <property type="nucleotide sequence ID" value="NZ_BAAATF010000001.1"/>
</dbReference>
<comment type="caution">
    <text evidence="3">The sequence shown here is derived from an EMBL/GenBank/DDBJ whole genome shotgun (WGS) entry which is preliminary data.</text>
</comment>
<evidence type="ECO:0008006" key="5">
    <source>
        <dbReference type="Google" id="ProtNLM"/>
    </source>
</evidence>
<feature type="compositionally biased region" description="Low complexity" evidence="1">
    <location>
        <begin position="232"/>
        <end position="247"/>
    </location>
</feature>
<reference evidence="3 4" key="1">
    <citation type="submission" date="2020-07" db="EMBL/GenBank/DDBJ databases">
        <title>Sequencing the genomes of 1000 actinobacteria strains.</title>
        <authorList>
            <person name="Klenk H.-P."/>
        </authorList>
    </citation>
    <scope>NUCLEOTIDE SEQUENCE [LARGE SCALE GENOMIC DNA]</scope>
    <source>
        <strain evidence="3 4">DSM 44121</strain>
    </source>
</reference>
<feature type="compositionally biased region" description="Low complexity" evidence="1">
    <location>
        <begin position="214"/>
        <end position="224"/>
    </location>
</feature>
<protein>
    <recommendedName>
        <fullName evidence="5">Capsular polysaccharide biosynthesis protein</fullName>
    </recommendedName>
</protein>
<organism evidence="3 4">
    <name type="scientific">Promicromonospora sukumoe</name>
    <dbReference type="NCBI Taxonomy" id="88382"/>
    <lineage>
        <taxon>Bacteria</taxon>
        <taxon>Bacillati</taxon>
        <taxon>Actinomycetota</taxon>
        <taxon>Actinomycetes</taxon>
        <taxon>Micrococcales</taxon>
        <taxon>Promicromonosporaceae</taxon>
        <taxon>Promicromonospora</taxon>
    </lineage>
</organism>
<name>A0A7W3JEU8_9MICO</name>
<evidence type="ECO:0000256" key="1">
    <source>
        <dbReference type="SAM" id="MobiDB-lite"/>
    </source>
</evidence>
<dbReference type="AlphaFoldDB" id="A0A7W3JEU8"/>
<keyword evidence="2" id="KW-1133">Transmembrane helix</keyword>
<dbReference type="EMBL" id="JACGWV010000003">
    <property type="protein sequence ID" value="MBA8811562.1"/>
    <property type="molecule type" value="Genomic_DNA"/>
</dbReference>
<keyword evidence="2" id="KW-0812">Transmembrane</keyword>
<sequence length="247" mass="25826">MTVWDLIRAAVRRWPVLLAGAVASLGLVYTTTLDDGVYWSRTQVVFLAPASKAYPNALRTTSEDLIITAGVVAKAVSGPAAVTKYASPDATLVGEGIRDGWSVRLPDTGGQWAPNFAQQVLYVEVVGATAEQVGARQEEIIDQIEHELDRLQRDAGVAPVNDITVTVAPESTVVHQVGGSSMRAAGMAGLLGASATFTLIAVLETRARRRDAAGRAAEAAAEPAPAEPAEPVPAEQVPAEPEPAAAR</sequence>
<gene>
    <name evidence="3" type="ORF">FHX71_005569</name>
</gene>
<proteinExistence type="predicted"/>
<evidence type="ECO:0000256" key="2">
    <source>
        <dbReference type="SAM" id="Phobius"/>
    </source>
</evidence>
<keyword evidence="2" id="KW-0472">Membrane</keyword>
<accession>A0A7W3JEU8</accession>
<keyword evidence="4" id="KW-1185">Reference proteome</keyword>